<protein>
    <submittedName>
        <fullName evidence="2">Uncharacterized protein</fullName>
    </submittedName>
</protein>
<feature type="region of interest" description="Disordered" evidence="1">
    <location>
        <begin position="1"/>
        <end position="29"/>
    </location>
</feature>
<dbReference type="Proteomes" id="UP000275078">
    <property type="component" value="Unassembled WGS sequence"/>
</dbReference>
<dbReference type="AlphaFoldDB" id="A0A3N4I9L4"/>
<organism evidence="2 3">
    <name type="scientific">Ascobolus immersus RN42</name>
    <dbReference type="NCBI Taxonomy" id="1160509"/>
    <lineage>
        <taxon>Eukaryota</taxon>
        <taxon>Fungi</taxon>
        <taxon>Dikarya</taxon>
        <taxon>Ascomycota</taxon>
        <taxon>Pezizomycotina</taxon>
        <taxon>Pezizomycetes</taxon>
        <taxon>Pezizales</taxon>
        <taxon>Ascobolaceae</taxon>
        <taxon>Ascobolus</taxon>
    </lineage>
</organism>
<evidence type="ECO:0000256" key="1">
    <source>
        <dbReference type="SAM" id="MobiDB-lite"/>
    </source>
</evidence>
<name>A0A3N4I9L4_ASCIM</name>
<dbReference type="EMBL" id="ML119673">
    <property type="protein sequence ID" value="RPA82146.1"/>
    <property type="molecule type" value="Genomic_DNA"/>
</dbReference>
<accession>A0A3N4I9L4</accession>
<reference evidence="2 3" key="1">
    <citation type="journal article" date="2018" name="Nat. Ecol. Evol.">
        <title>Pezizomycetes genomes reveal the molecular basis of ectomycorrhizal truffle lifestyle.</title>
        <authorList>
            <person name="Murat C."/>
            <person name="Payen T."/>
            <person name="Noel B."/>
            <person name="Kuo A."/>
            <person name="Morin E."/>
            <person name="Chen J."/>
            <person name="Kohler A."/>
            <person name="Krizsan K."/>
            <person name="Balestrini R."/>
            <person name="Da Silva C."/>
            <person name="Montanini B."/>
            <person name="Hainaut M."/>
            <person name="Levati E."/>
            <person name="Barry K.W."/>
            <person name="Belfiori B."/>
            <person name="Cichocki N."/>
            <person name="Clum A."/>
            <person name="Dockter R.B."/>
            <person name="Fauchery L."/>
            <person name="Guy J."/>
            <person name="Iotti M."/>
            <person name="Le Tacon F."/>
            <person name="Lindquist E.A."/>
            <person name="Lipzen A."/>
            <person name="Malagnac F."/>
            <person name="Mello A."/>
            <person name="Molinier V."/>
            <person name="Miyauchi S."/>
            <person name="Poulain J."/>
            <person name="Riccioni C."/>
            <person name="Rubini A."/>
            <person name="Sitrit Y."/>
            <person name="Splivallo R."/>
            <person name="Traeger S."/>
            <person name="Wang M."/>
            <person name="Zifcakova L."/>
            <person name="Wipf D."/>
            <person name="Zambonelli A."/>
            <person name="Paolocci F."/>
            <person name="Nowrousian M."/>
            <person name="Ottonello S."/>
            <person name="Baldrian P."/>
            <person name="Spatafora J.W."/>
            <person name="Henrissat B."/>
            <person name="Nagy L.G."/>
            <person name="Aury J.M."/>
            <person name="Wincker P."/>
            <person name="Grigoriev I.V."/>
            <person name="Bonfante P."/>
            <person name="Martin F.M."/>
        </authorList>
    </citation>
    <scope>NUCLEOTIDE SEQUENCE [LARGE SCALE GENOMIC DNA]</scope>
    <source>
        <strain evidence="2 3">RN42</strain>
    </source>
</reference>
<keyword evidence="3" id="KW-1185">Reference proteome</keyword>
<gene>
    <name evidence="2" type="ORF">BJ508DRAFT_414231</name>
</gene>
<evidence type="ECO:0000313" key="2">
    <source>
        <dbReference type="EMBL" id="RPA82146.1"/>
    </source>
</evidence>
<sequence>MLERSNQAHAQEQEQDQEASQSRNDKEWTVTFEGRHNRYLYQFESRADSSPEE</sequence>
<proteinExistence type="predicted"/>
<evidence type="ECO:0000313" key="3">
    <source>
        <dbReference type="Proteomes" id="UP000275078"/>
    </source>
</evidence>